<protein>
    <submittedName>
        <fullName evidence="2">Mannan endo--beta-mannosidase-like protein</fullName>
    </submittedName>
</protein>
<name>A0A0J7KQA0_LASNI</name>
<feature type="transmembrane region" description="Helical" evidence="1">
    <location>
        <begin position="78"/>
        <end position="107"/>
    </location>
</feature>
<keyword evidence="3" id="KW-1185">Reference proteome</keyword>
<dbReference type="OrthoDB" id="10671242at2759"/>
<evidence type="ECO:0000313" key="3">
    <source>
        <dbReference type="Proteomes" id="UP000036403"/>
    </source>
</evidence>
<comment type="caution">
    <text evidence="2">The sequence shown here is derived from an EMBL/GenBank/DDBJ whole genome shotgun (WGS) entry which is preliminary data.</text>
</comment>
<evidence type="ECO:0000313" key="2">
    <source>
        <dbReference type="EMBL" id="KMQ92424.1"/>
    </source>
</evidence>
<evidence type="ECO:0000256" key="1">
    <source>
        <dbReference type="SAM" id="Phobius"/>
    </source>
</evidence>
<organism evidence="2 3">
    <name type="scientific">Lasius niger</name>
    <name type="common">Black garden ant</name>
    <dbReference type="NCBI Taxonomy" id="67767"/>
    <lineage>
        <taxon>Eukaryota</taxon>
        <taxon>Metazoa</taxon>
        <taxon>Ecdysozoa</taxon>
        <taxon>Arthropoda</taxon>
        <taxon>Hexapoda</taxon>
        <taxon>Insecta</taxon>
        <taxon>Pterygota</taxon>
        <taxon>Neoptera</taxon>
        <taxon>Endopterygota</taxon>
        <taxon>Hymenoptera</taxon>
        <taxon>Apocrita</taxon>
        <taxon>Aculeata</taxon>
        <taxon>Formicoidea</taxon>
        <taxon>Formicidae</taxon>
        <taxon>Formicinae</taxon>
        <taxon>Lasius</taxon>
        <taxon>Lasius</taxon>
    </lineage>
</organism>
<dbReference type="EMBL" id="LBMM01004433">
    <property type="protein sequence ID" value="KMQ92424.1"/>
    <property type="molecule type" value="Genomic_DNA"/>
</dbReference>
<dbReference type="Proteomes" id="UP000036403">
    <property type="component" value="Unassembled WGS sequence"/>
</dbReference>
<proteinExistence type="predicted"/>
<dbReference type="AlphaFoldDB" id="A0A0J7KQA0"/>
<gene>
    <name evidence="2" type="ORF">RF55_7593</name>
</gene>
<keyword evidence="1" id="KW-0812">Transmembrane</keyword>
<reference evidence="2 3" key="1">
    <citation type="submission" date="2015-04" db="EMBL/GenBank/DDBJ databases">
        <title>Lasius niger genome sequencing.</title>
        <authorList>
            <person name="Konorov E.A."/>
            <person name="Nikitin M.A."/>
            <person name="Kirill M.V."/>
            <person name="Chang P."/>
        </authorList>
    </citation>
    <scope>NUCLEOTIDE SEQUENCE [LARGE SCALE GENOMIC DNA]</scope>
    <source>
        <tissue evidence="2">Whole</tissue>
    </source>
</reference>
<accession>A0A0J7KQA0</accession>
<sequence length="219" mass="23694">MAAAVTCYQAAMAAPVAATAAGRGVAVMMVPEDDPREGHGSLMMLRGAVRVMRLRDHVVTRGWCVRSARMMVTAGRRVVVRVVGAAAVVVVVVILLLGLPLTVLLVLHTTILKPDLHLTLGQIQIARELPPLLLRHVSVEEKLLLQLESLEFGIGFAFLPYRHLARPLQGIRAAASNAHPGYANPDAHPRKRTCGKQGRWGGTPHHLTQLVCLMIEPSC</sequence>
<keyword evidence="1" id="KW-0472">Membrane</keyword>
<keyword evidence="1" id="KW-1133">Transmembrane helix</keyword>
<dbReference type="PaxDb" id="67767-A0A0J7KQA0"/>